<evidence type="ECO:0000313" key="10">
    <source>
        <dbReference type="EMBL" id="USQ75144.1"/>
    </source>
</evidence>
<dbReference type="PANTHER" id="PTHR13767:SF2">
    <property type="entry name" value="PSEUDOURIDYLATE SYNTHASE TRUB1"/>
    <property type="match status" value="1"/>
</dbReference>
<feature type="domain" description="tRNA pseudouridine synthase II TruB subfamily 2 C-terminal" evidence="8">
    <location>
        <begin position="266"/>
        <end position="323"/>
    </location>
</feature>
<sequence>MPTAGTESRAQQVHPPAGDGLLVVDKPAGWTSHDVVGRSRRLCATRRVGHAGTLDPMATGVLVLGVNRATKLLTFLVGADKAYTATIRLGVSTVTDDAEGEVTARHDTSQLTEAAVRAAIADLTGSIQQVPSSVSAIKIDGKRSYARVRAGEDVELPARPVTVHRFEVSDIRAGDSQTDTDAASPTEPVVAWLDLDVEVEVSSGTYVRALARDLGEQLGVGGHLTALRRTRVGGFELASAATLEQLEQDGVSAHLVPLAEAATATFPSRTLSAQEAIDLGHGKRLPAAQAGRTEPVAAIGPDGVLVAMLDETGEVARSHVVFPAL</sequence>
<dbReference type="InterPro" id="IPR015947">
    <property type="entry name" value="PUA-like_sf"/>
</dbReference>
<feature type="compositionally biased region" description="Polar residues" evidence="6">
    <location>
        <begin position="1"/>
        <end position="11"/>
    </location>
</feature>
<dbReference type="EMBL" id="CP099490">
    <property type="protein sequence ID" value="USQ75144.1"/>
    <property type="molecule type" value="Genomic_DNA"/>
</dbReference>
<gene>
    <name evidence="5 10" type="primary">truB</name>
    <name evidence="10" type="ORF">NF557_10910</name>
</gene>
<dbReference type="CDD" id="cd02573">
    <property type="entry name" value="PseudoU_synth_EcTruB"/>
    <property type="match status" value="1"/>
</dbReference>
<feature type="region of interest" description="Disordered" evidence="6">
    <location>
        <begin position="1"/>
        <end position="20"/>
    </location>
</feature>
<keyword evidence="3 5" id="KW-0819">tRNA processing</keyword>
<dbReference type="HAMAP" id="MF_01080">
    <property type="entry name" value="TruB_bact"/>
    <property type="match status" value="1"/>
</dbReference>
<evidence type="ECO:0000256" key="1">
    <source>
        <dbReference type="ARBA" id="ARBA00000385"/>
    </source>
</evidence>
<evidence type="ECO:0000256" key="4">
    <source>
        <dbReference type="ARBA" id="ARBA00023235"/>
    </source>
</evidence>
<dbReference type="InterPro" id="IPR020103">
    <property type="entry name" value="PsdUridine_synth_cat_dom_sf"/>
</dbReference>
<evidence type="ECO:0000256" key="5">
    <source>
        <dbReference type="HAMAP-Rule" id="MF_01080"/>
    </source>
</evidence>
<dbReference type="Pfam" id="PF16198">
    <property type="entry name" value="TruB_C_2"/>
    <property type="match status" value="1"/>
</dbReference>
<keyword evidence="4 5" id="KW-0413">Isomerase</keyword>
<comment type="catalytic activity">
    <reaction evidence="1 5">
        <text>uridine(55) in tRNA = pseudouridine(55) in tRNA</text>
        <dbReference type="Rhea" id="RHEA:42532"/>
        <dbReference type="Rhea" id="RHEA-COMP:10101"/>
        <dbReference type="Rhea" id="RHEA-COMP:10102"/>
        <dbReference type="ChEBI" id="CHEBI:65314"/>
        <dbReference type="ChEBI" id="CHEBI:65315"/>
        <dbReference type="EC" id="5.4.99.25"/>
    </reaction>
</comment>
<dbReference type="Pfam" id="PF09142">
    <property type="entry name" value="TruB_C"/>
    <property type="match status" value="1"/>
</dbReference>
<dbReference type="EC" id="5.4.99.25" evidence="5"/>
<feature type="active site" description="Nucleophile" evidence="5">
    <location>
        <position position="55"/>
    </location>
</feature>
<evidence type="ECO:0000313" key="11">
    <source>
        <dbReference type="Proteomes" id="UP001056535"/>
    </source>
</evidence>
<keyword evidence="11" id="KW-1185">Reference proteome</keyword>
<proteinExistence type="inferred from homology"/>
<dbReference type="PANTHER" id="PTHR13767">
    <property type="entry name" value="TRNA-PSEUDOURIDINE SYNTHASE"/>
    <property type="match status" value="1"/>
</dbReference>
<dbReference type="NCBIfam" id="TIGR00431">
    <property type="entry name" value="TruB"/>
    <property type="match status" value="1"/>
</dbReference>
<dbReference type="Proteomes" id="UP001056535">
    <property type="component" value="Chromosome"/>
</dbReference>
<reference evidence="10" key="1">
    <citation type="submission" date="2022-06" db="EMBL/GenBank/DDBJ databases">
        <title>Ornithinimicrobium JY.X270.</title>
        <authorList>
            <person name="Huang Y."/>
        </authorList>
    </citation>
    <scope>NUCLEOTIDE SEQUENCE</scope>
    <source>
        <strain evidence="10">JY.X270</strain>
    </source>
</reference>
<evidence type="ECO:0000256" key="6">
    <source>
        <dbReference type="SAM" id="MobiDB-lite"/>
    </source>
</evidence>
<dbReference type="SUPFAM" id="SSF55120">
    <property type="entry name" value="Pseudouridine synthase"/>
    <property type="match status" value="1"/>
</dbReference>
<name>A0ABY4YEE5_9MICO</name>
<protein>
    <recommendedName>
        <fullName evidence="5">tRNA pseudouridine synthase B</fullName>
        <ecNumber evidence="5">5.4.99.25</ecNumber>
    </recommendedName>
    <alternativeName>
        <fullName evidence="5">tRNA pseudouridine(55) synthase</fullName>
        <shortName evidence="5">Psi55 synthase</shortName>
    </alternativeName>
    <alternativeName>
        <fullName evidence="5">tRNA pseudouridylate synthase</fullName>
    </alternativeName>
    <alternativeName>
        <fullName evidence="5">tRNA-uridine isomerase</fullName>
    </alternativeName>
</protein>
<dbReference type="GO" id="GO:0160148">
    <property type="term" value="F:tRNA pseudouridine(55) synthase activity"/>
    <property type="evidence" value="ECO:0007669"/>
    <property type="project" value="UniProtKB-EC"/>
</dbReference>
<comment type="similarity">
    <text evidence="2 5">Belongs to the pseudouridine synthase TruB family. Type 1 subfamily.</text>
</comment>
<evidence type="ECO:0000259" key="9">
    <source>
        <dbReference type="Pfam" id="PF16198"/>
    </source>
</evidence>
<feature type="domain" description="tRNA pseudouridylate synthase B C-terminal" evidence="9">
    <location>
        <begin position="208"/>
        <end position="248"/>
    </location>
</feature>
<accession>A0ABY4YEE5</accession>
<comment type="function">
    <text evidence="5">Responsible for synthesis of pseudouridine from uracil-55 in the psi GC loop of transfer RNAs.</text>
</comment>
<dbReference type="RefSeq" id="WP_252619316.1">
    <property type="nucleotide sequence ID" value="NZ_CP099490.1"/>
</dbReference>
<dbReference type="Gene3D" id="2.30.130.10">
    <property type="entry name" value="PUA domain"/>
    <property type="match status" value="1"/>
</dbReference>
<dbReference type="InterPro" id="IPR032819">
    <property type="entry name" value="TruB_C"/>
</dbReference>
<dbReference type="SUPFAM" id="SSF88697">
    <property type="entry name" value="PUA domain-like"/>
    <property type="match status" value="1"/>
</dbReference>
<dbReference type="InterPro" id="IPR014780">
    <property type="entry name" value="tRNA_psdUridine_synth_TruB"/>
</dbReference>
<dbReference type="Gene3D" id="3.30.2350.10">
    <property type="entry name" value="Pseudouridine synthase"/>
    <property type="match status" value="1"/>
</dbReference>
<evidence type="ECO:0000259" key="7">
    <source>
        <dbReference type="Pfam" id="PF01509"/>
    </source>
</evidence>
<evidence type="ECO:0000256" key="2">
    <source>
        <dbReference type="ARBA" id="ARBA00005642"/>
    </source>
</evidence>
<dbReference type="InterPro" id="IPR036974">
    <property type="entry name" value="PUA_sf"/>
</dbReference>
<dbReference type="Pfam" id="PF01509">
    <property type="entry name" value="TruB_N"/>
    <property type="match status" value="1"/>
</dbReference>
<evidence type="ECO:0000259" key="8">
    <source>
        <dbReference type="Pfam" id="PF09142"/>
    </source>
</evidence>
<dbReference type="InterPro" id="IPR002501">
    <property type="entry name" value="PsdUridine_synth_N"/>
</dbReference>
<organism evidence="10 11">
    <name type="scientific">Ornithinimicrobium cryptoxanthini</name>
    <dbReference type="NCBI Taxonomy" id="2934161"/>
    <lineage>
        <taxon>Bacteria</taxon>
        <taxon>Bacillati</taxon>
        <taxon>Actinomycetota</taxon>
        <taxon>Actinomycetes</taxon>
        <taxon>Micrococcales</taxon>
        <taxon>Ornithinimicrobiaceae</taxon>
        <taxon>Ornithinimicrobium</taxon>
    </lineage>
</organism>
<dbReference type="InterPro" id="IPR015225">
    <property type="entry name" value="tRNA_psdUridine_synth_fam2_C"/>
</dbReference>
<feature type="domain" description="Pseudouridine synthase II N-terminal" evidence="7">
    <location>
        <begin position="40"/>
        <end position="207"/>
    </location>
</feature>
<evidence type="ECO:0000256" key="3">
    <source>
        <dbReference type="ARBA" id="ARBA00022694"/>
    </source>
</evidence>